<protein>
    <submittedName>
        <fullName evidence="1">Uncharacterized protein</fullName>
    </submittedName>
</protein>
<sequence>MQAKIRAKRLSLHVNVPANKVSGNSCLLCLLSLIDTYKF</sequence>
<accession>A0A290SC73</accession>
<evidence type="ECO:0000313" key="2">
    <source>
        <dbReference type="Proteomes" id="UP000016505"/>
    </source>
</evidence>
<gene>
    <name evidence="1" type="ORF">PARC_p0067</name>
</gene>
<name>A0A290SC73_9GAMM</name>
<dbReference type="Proteomes" id="UP000016505">
    <property type="component" value="Plasmid unnamed"/>
</dbReference>
<keyword evidence="1" id="KW-0614">Plasmid</keyword>
<evidence type="ECO:0000313" key="1">
    <source>
        <dbReference type="EMBL" id="ATC89035.1"/>
    </source>
</evidence>
<reference evidence="1 2" key="1">
    <citation type="journal article" date="2012" name="J. Bacteriol.">
        <title>Genome sequences of type strains of seven species of the marine bacterium Pseudoalteromonas.</title>
        <authorList>
            <person name="Xie B.B."/>
            <person name="Shu Y.L."/>
            <person name="Qin Q.L."/>
            <person name="Rong J.C."/>
            <person name="Zhang X.Y."/>
            <person name="Chen X.L."/>
            <person name="Shi M."/>
            <person name="He H.L."/>
            <person name="Zhou B.C."/>
            <person name="Zhang Y.Z."/>
        </authorList>
    </citation>
    <scope>NUCLEOTIDE SEQUENCE [LARGE SCALE GENOMIC DNA]</scope>
    <source>
        <strain evidence="1 2">A 37-1-2</strain>
        <plasmid evidence="1 2">unnamed</plasmid>
    </source>
</reference>
<dbReference type="AlphaFoldDB" id="A0A290SC73"/>
<dbReference type="EMBL" id="CP011027">
    <property type="protein sequence ID" value="ATC89035.1"/>
    <property type="molecule type" value="Genomic_DNA"/>
</dbReference>
<dbReference type="KEGG" id="part:PARC_p0067"/>
<proteinExistence type="predicted"/>
<organism evidence="1 2">
    <name type="scientific">Pseudoalteromonas arctica A 37-1-2</name>
    <dbReference type="NCBI Taxonomy" id="1117313"/>
    <lineage>
        <taxon>Bacteria</taxon>
        <taxon>Pseudomonadati</taxon>
        <taxon>Pseudomonadota</taxon>
        <taxon>Gammaproteobacteria</taxon>
        <taxon>Alteromonadales</taxon>
        <taxon>Pseudoalteromonadaceae</taxon>
        <taxon>Pseudoalteromonas</taxon>
    </lineage>
</organism>
<geneLocation type="plasmid" evidence="1">
    <name>unnamed</name>
</geneLocation>